<protein>
    <recommendedName>
        <fullName evidence="3">DUF2732 domain-containing protein</fullName>
    </recommendedName>
</protein>
<dbReference type="InterPro" id="IPR020126">
    <property type="entry name" value="DUF2732"/>
</dbReference>
<evidence type="ECO:0000313" key="1">
    <source>
        <dbReference type="EMBL" id="ORM70947.1"/>
    </source>
</evidence>
<evidence type="ECO:0008006" key="3">
    <source>
        <dbReference type="Google" id="ProtNLM"/>
    </source>
</evidence>
<dbReference type="Pfam" id="PF10809">
    <property type="entry name" value="DUF2732"/>
    <property type="match status" value="1"/>
</dbReference>
<evidence type="ECO:0000313" key="2">
    <source>
        <dbReference type="Proteomes" id="UP000193104"/>
    </source>
</evidence>
<dbReference type="RefSeq" id="WP_128602441.1">
    <property type="nucleotide sequence ID" value="NZ_MLFS01000056.1"/>
</dbReference>
<gene>
    <name evidence="1" type="ORF">HA48_17095</name>
</gene>
<sequence length="75" mass="8461">MRDTVINLQRSDAEELNALLDTVRNKQCAEDARVISLRLAALAVHARNKVLGAAEIVELLEQESLRFEHQAQEVH</sequence>
<dbReference type="EMBL" id="MLFS01000056">
    <property type="protein sequence ID" value="ORM70947.1"/>
    <property type="molecule type" value="Genomic_DNA"/>
</dbReference>
<comment type="caution">
    <text evidence="1">The sequence shown here is derived from an EMBL/GenBank/DDBJ whole genome shotgun (WGS) entry which is preliminary data.</text>
</comment>
<dbReference type="Proteomes" id="UP000193104">
    <property type="component" value="Unassembled WGS sequence"/>
</dbReference>
<proteinExistence type="predicted"/>
<keyword evidence="2" id="KW-1185">Reference proteome</keyword>
<accession>A0A1X1D2T3</accession>
<dbReference type="AlphaFoldDB" id="A0A1X1D2T3"/>
<name>A0A1X1D2T3_9GAMM</name>
<dbReference type="STRING" id="1076551.HA48_17095"/>
<organism evidence="1 2">
    <name type="scientific">Pantoea wallisii</name>
    <dbReference type="NCBI Taxonomy" id="1076551"/>
    <lineage>
        <taxon>Bacteria</taxon>
        <taxon>Pseudomonadati</taxon>
        <taxon>Pseudomonadota</taxon>
        <taxon>Gammaproteobacteria</taxon>
        <taxon>Enterobacterales</taxon>
        <taxon>Erwiniaceae</taxon>
        <taxon>Pantoea</taxon>
    </lineage>
</organism>
<reference evidence="1 2" key="1">
    <citation type="journal article" date="2017" name="Antonie Van Leeuwenhoek">
        <title>Phylogenomic resolution of the bacterial genus Pantoea and its relationship with Erwinia and Tatumella.</title>
        <authorList>
            <person name="Palmer M."/>
            <person name="Steenkamp E.T."/>
            <person name="Coetzee M.P."/>
            <person name="Chan W.Y."/>
            <person name="van Zyl E."/>
            <person name="De Maayer P."/>
            <person name="Coutinho T.A."/>
            <person name="Blom J."/>
            <person name="Smits T.H."/>
            <person name="Duffy B."/>
            <person name="Venter S.N."/>
        </authorList>
    </citation>
    <scope>NUCLEOTIDE SEQUENCE [LARGE SCALE GENOMIC DNA]</scope>
    <source>
        <strain evidence="1 2">LMG 26277</strain>
    </source>
</reference>